<dbReference type="AlphaFoldDB" id="A0A3R6HPM4"/>
<feature type="signal peptide" evidence="3">
    <location>
        <begin position="1"/>
        <end position="25"/>
    </location>
</feature>
<evidence type="ECO:0000256" key="2">
    <source>
        <dbReference type="SAM" id="MobiDB-lite"/>
    </source>
</evidence>
<comment type="caution">
    <text evidence="5">The sequence shown here is derived from an EMBL/GenBank/DDBJ whole genome shotgun (WGS) entry which is preliminary data.</text>
</comment>
<dbReference type="Proteomes" id="UP000284579">
    <property type="component" value="Unassembled WGS sequence"/>
</dbReference>
<protein>
    <submittedName>
        <fullName evidence="5">DUF5067 domain-containing protein</fullName>
    </submittedName>
</protein>
<organism evidence="5 6">
    <name type="scientific">Coprococcus comes</name>
    <dbReference type="NCBI Taxonomy" id="410072"/>
    <lineage>
        <taxon>Bacteria</taxon>
        <taxon>Bacillati</taxon>
        <taxon>Bacillota</taxon>
        <taxon>Clostridia</taxon>
        <taxon>Lachnospirales</taxon>
        <taxon>Lachnospiraceae</taxon>
        <taxon>Coprococcus</taxon>
    </lineage>
</organism>
<feature type="domain" description="DUF4352" evidence="4">
    <location>
        <begin position="59"/>
        <end position="181"/>
    </location>
</feature>
<dbReference type="InterPro" id="IPR029051">
    <property type="entry name" value="DUF4352"/>
</dbReference>
<dbReference type="InterPro" id="IPR029050">
    <property type="entry name" value="Immunoprotect_excell_Ig-like"/>
</dbReference>
<feature type="region of interest" description="Disordered" evidence="2">
    <location>
        <begin position="22"/>
        <end position="56"/>
    </location>
</feature>
<evidence type="ECO:0000313" key="5">
    <source>
        <dbReference type="EMBL" id="RHF82010.1"/>
    </source>
</evidence>
<dbReference type="Gene3D" id="2.60.40.1240">
    <property type="match status" value="1"/>
</dbReference>
<accession>A0A3R6HPM4</accession>
<dbReference type="Pfam" id="PF11611">
    <property type="entry name" value="DUF4352"/>
    <property type="match status" value="1"/>
</dbReference>
<reference evidence="5 6" key="1">
    <citation type="submission" date="2018-08" db="EMBL/GenBank/DDBJ databases">
        <title>A genome reference for cultivated species of the human gut microbiota.</title>
        <authorList>
            <person name="Zou Y."/>
            <person name="Xue W."/>
            <person name="Luo G."/>
        </authorList>
    </citation>
    <scope>NUCLEOTIDE SEQUENCE [LARGE SCALE GENOMIC DNA]</scope>
    <source>
        <strain evidence="5 6">AM23-3</strain>
    </source>
</reference>
<sequence length="188" mass="20107">MAKKSGCLVAVVAVLAIGAIGSAIGGGSDDKPKKVETAVSTEAKKDDTEEKEEEQKVFAVGDSVESKDITITLVSATESAGTDIIKPDDGKEFLILNFDIQNNSKSDINISSVTCFEAYCDDYSLNQDIIGLQAPEAKDQGQLDGSVAAGKKMNGVIVYQVPTDYKKFEIKVSPGFWSLKDIEFAINK</sequence>
<dbReference type="RefSeq" id="WP_118199305.1">
    <property type="nucleotide sequence ID" value="NZ_QRHO01000018.1"/>
</dbReference>
<proteinExistence type="predicted"/>
<feature type="compositionally biased region" description="Basic and acidic residues" evidence="2">
    <location>
        <begin position="28"/>
        <end position="56"/>
    </location>
</feature>
<evidence type="ECO:0000256" key="3">
    <source>
        <dbReference type="SAM" id="SignalP"/>
    </source>
</evidence>
<evidence type="ECO:0000259" key="4">
    <source>
        <dbReference type="Pfam" id="PF11611"/>
    </source>
</evidence>
<gene>
    <name evidence="5" type="ORF">DW656_12040</name>
</gene>
<feature type="chain" id="PRO_5018765685" evidence="3">
    <location>
        <begin position="26"/>
        <end position="188"/>
    </location>
</feature>
<evidence type="ECO:0000256" key="1">
    <source>
        <dbReference type="ARBA" id="ARBA00022729"/>
    </source>
</evidence>
<name>A0A3R6HPM4_9FIRM</name>
<evidence type="ECO:0000313" key="6">
    <source>
        <dbReference type="Proteomes" id="UP000284579"/>
    </source>
</evidence>
<dbReference type="EMBL" id="QRHO01000018">
    <property type="protein sequence ID" value="RHF82010.1"/>
    <property type="molecule type" value="Genomic_DNA"/>
</dbReference>
<keyword evidence="1 3" id="KW-0732">Signal</keyword>